<reference evidence="3" key="1">
    <citation type="journal article" date="2022" name="Int. J. Mol. Sci.">
        <title>Draft Genome of Tanacetum Coccineum: Genomic Comparison of Closely Related Tanacetum-Family Plants.</title>
        <authorList>
            <person name="Yamashiro T."/>
            <person name="Shiraishi A."/>
            <person name="Nakayama K."/>
            <person name="Satake H."/>
        </authorList>
    </citation>
    <scope>NUCLEOTIDE SEQUENCE</scope>
</reference>
<evidence type="ECO:0000256" key="1">
    <source>
        <dbReference type="SAM" id="MobiDB-lite"/>
    </source>
</evidence>
<feature type="domain" description="Reverse transcriptase Ty1/copia-type" evidence="2">
    <location>
        <begin position="12"/>
        <end position="70"/>
    </location>
</feature>
<evidence type="ECO:0000313" key="3">
    <source>
        <dbReference type="EMBL" id="GJS69569.1"/>
    </source>
</evidence>
<gene>
    <name evidence="3" type="ORF">Tco_0702410</name>
</gene>
<feature type="region of interest" description="Disordered" evidence="1">
    <location>
        <begin position="260"/>
        <end position="281"/>
    </location>
</feature>
<dbReference type="EMBL" id="BQNB010009870">
    <property type="protein sequence ID" value="GJS69569.1"/>
    <property type="molecule type" value="Genomic_DNA"/>
</dbReference>
<evidence type="ECO:0000259" key="2">
    <source>
        <dbReference type="Pfam" id="PF07727"/>
    </source>
</evidence>
<accession>A0ABQ4XW74</accession>
<name>A0ABQ4XW74_9ASTR</name>
<keyword evidence="4" id="KW-1185">Reference proteome</keyword>
<evidence type="ECO:0000313" key="4">
    <source>
        <dbReference type="Proteomes" id="UP001151760"/>
    </source>
</evidence>
<dbReference type="Proteomes" id="UP001151760">
    <property type="component" value="Unassembled WGS sequence"/>
</dbReference>
<organism evidence="3 4">
    <name type="scientific">Tanacetum coccineum</name>
    <dbReference type="NCBI Taxonomy" id="301880"/>
    <lineage>
        <taxon>Eukaryota</taxon>
        <taxon>Viridiplantae</taxon>
        <taxon>Streptophyta</taxon>
        <taxon>Embryophyta</taxon>
        <taxon>Tracheophyta</taxon>
        <taxon>Spermatophyta</taxon>
        <taxon>Magnoliopsida</taxon>
        <taxon>eudicotyledons</taxon>
        <taxon>Gunneridae</taxon>
        <taxon>Pentapetalae</taxon>
        <taxon>asterids</taxon>
        <taxon>campanulids</taxon>
        <taxon>Asterales</taxon>
        <taxon>Asteraceae</taxon>
        <taxon>Asteroideae</taxon>
        <taxon>Anthemideae</taxon>
        <taxon>Anthemidinae</taxon>
        <taxon>Tanacetum</taxon>
    </lineage>
</organism>
<protein>
    <submittedName>
        <fullName evidence="3">Uncharacterized mitochondrial protein-like protein</fullName>
    </submittedName>
</protein>
<sequence>MQDELLQLDCRRLVAQGPTKEEGNNYDEVFAPVARIEAIKLFLAYASFMGFIVYQMDVKSAFLNGTIEEEFDPQEVPDGVYVGCSLSSLGLQVMQRDEESSSAKTRYVADHIEINDWSFNTTLTASRPDIMFVVLLVQGFSSYTQDFTPSCSVGVFRYLNGSLNGAFGYPRINHLLEDFSDSDYAGIALTGNPQQEVVNSLQRLVRDNKEIWRDRFVTEKALLNGMGGRRLKFSEVLVLVTGKCNTASLIFKDAHTRFETASKKSHDPPLSEGNTSRSGEDNMEHLVDLTDFVPPTPYDSPLSGGHTPGSDEDLVIQKLKKRVKRLEKALRARTLGMKLFKIGTSRRKGLDKENVSKQGRKSNKIKPMFNDCDFDVLDDAMENVEGGSTTKQITTTRDILNIASINVSVVGPSQVSTVGPSNVSVVGLSTRTAGDIFEDEMTTIADTLVSIRSARPRTTSVMIRNVEEEPRRAKPVPTIQIQDKGKGKMVEPEPTLKNLRKEHILMDEELAQRLFEEEQAQFEKEMDADELLAERLQQEEREQFTVEENKPPTRAQLRNKMVTYLKHMGNYTHTQLKSKSFEEIQKLYEKEQKWINDFVPLDSEMVKDSGKEDGDSQKQAENIPRDDITMDFESLATKYPIINWKTHILTENILYYQIIRADGSSKNYKIFSRMLDDFDRQDMIDLYRLPSKEDEIWKNQQDYNLISWRLFDSCGVYVLLMDIGIAIHMMLENTYPLTQEMLSRMLNRRLEVDHKSEMAFELLRFTRSQL</sequence>
<dbReference type="InterPro" id="IPR013103">
    <property type="entry name" value="RVT_2"/>
</dbReference>
<proteinExistence type="predicted"/>
<feature type="compositionally biased region" description="Basic and acidic residues" evidence="1">
    <location>
        <begin position="260"/>
        <end position="269"/>
    </location>
</feature>
<reference evidence="3" key="2">
    <citation type="submission" date="2022-01" db="EMBL/GenBank/DDBJ databases">
        <authorList>
            <person name="Yamashiro T."/>
            <person name="Shiraishi A."/>
            <person name="Satake H."/>
            <person name="Nakayama K."/>
        </authorList>
    </citation>
    <scope>NUCLEOTIDE SEQUENCE</scope>
</reference>
<dbReference type="Pfam" id="PF07727">
    <property type="entry name" value="RVT_2"/>
    <property type="match status" value="1"/>
</dbReference>
<comment type="caution">
    <text evidence="3">The sequence shown here is derived from an EMBL/GenBank/DDBJ whole genome shotgun (WGS) entry which is preliminary data.</text>
</comment>